<organism evidence="2 3">
    <name type="scientific">Bacteroides ovatus</name>
    <dbReference type="NCBI Taxonomy" id="28116"/>
    <lineage>
        <taxon>Bacteria</taxon>
        <taxon>Pseudomonadati</taxon>
        <taxon>Bacteroidota</taxon>
        <taxon>Bacteroidia</taxon>
        <taxon>Bacteroidales</taxon>
        <taxon>Bacteroidaceae</taxon>
        <taxon>Bacteroides</taxon>
    </lineage>
</organism>
<proteinExistence type="predicted"/>
<evidence type="ECO:0000256" key="1">
    <source>
        <dbReference type="SAM" id="Phobius"/>
    </source>
</evidence>
<protein>
    <submittedName>
        <fullName evidence="2">EpsG family protein</fullName>
    </submittedName>
</protein>
<feature type="transmembrane region" description="Helical" evidence="1">
    <location>
        <begin position="326"/>
        <end position="346"/>
    </location>
</feature>
<evidence type="ECO:0000313" key="2">
    <source>
        <dbReference type="EMBL" id="MDC2410626.1"/>
    </source>
</evidence>
<evidence type="ECO:0000313" key="3">
    <source>
        <dbReference type="Proteomes" id="UP001214017"/>
    </source>
</evidence>
<keyword evidence="1" id="KW-1133">Transmembrane helix</keyword>
<feature type="transmembrane region" description="Helical" evidence="1">
    <location>
        <begin position="245"/>
        <end position="264"/>
    </location>
</feature>
<comment type="caution">
    <text evidence="2">The sequence shown here is derived from an EMBL/GenBank/DDBJ whole genome shotgun (WGS) entry which is preliminary data.</text>
</comment>
<dbReference type="Proteomes" id="UP001214017">
    <property type="component" value="Unassembled WGS sequence"/>
</dbReference>
<feature type="transmembrane region" description="Helical" evidence="1">
    <location>
        <begin position="50"/>
        <end position="67"/>
    </location>
</feature>
<dbReference type="AlphaFoldDB" id="A0AAP3SWM7"/>
<feature type="transmembrane region" description="Helical" evidence="1">
    <location>
        <begin position="379"/>
        <end position="396"/>
    </location>
</feature>
<gene>
    <name evidence="2" type="ORF">PO240_22365</name>
</gene>
<keyword evidence="1" id="KW-0812">Transmembrane</keyword>
<sequence>MSYNNRFESKINVGVIIGVVSIFLLLPPFIGIPIIISFLATKTNATKTQYYTYFACIAAYIGAVNATKSPGGDQIQYYVAYMNVPDVGFWKSLVHIYGLGYFKDPTKVTISGEFMNGIYNYLGYYLTLGYYPLFIAIYSFSEIMLVLMGVYHFSTKLKKPHKPLICGVIVLCFFYLYFNLMLQIQKQFFGQAIMMYVLGYYARYGKMTTKLYILVAISVFTHAANLLFIPFLLIKKLRGNLSKQALMFMSMMFVTLIILGPRIAGSLSVENGGVLSYGVSRLADSDGLADNAGSLTFLHPRTLIILLPLLYVLYKKLWRERKALNSTEMFILNIQLLLILAVFAMFNQPLAQYRYFMMTYFFVPFFLPYISSQVQKRDNILVLIAGLSLSTFYVFFEHIIWQYAPVFDIIIKSPILLVFGDYYKI</sequence>
<feature type="transmembrane region" description="Helical" evidence="1">
    <location>
        <begin position="352"/>
        <end position="370"/>
    </location>
</feature>
<dbReference type="RefSeq" id="WP_240052339.1">
    <property type="nucleotide sequence ID" value="NZ_JAQNWR010000020.1"/>
</dbReference>
<keyword evidence="1" id="KW-0472">Membrane</keyword>
<feature type="transmembrane region" description="Helical" evidence="1">
    <location>
        <begin position="130"/>
        <end position="151"/>
    </location>
</feature>
<feature type="transmembrane region" description="Helical" evidence="1">
    <location>
        <begin position="163"/>
        <end position="184"/>
    </location>
</feature>
<reference evidence="2" key="1">
    <citation type="submission" date="2022-10" db="EMBL/GenBank/DDBJ databases">
        <title>Human gut microbiome strain richness.</title>
        <authorList>
            <person name="Chen-Liaw A."/>
        </authorList>
    </citation>
    <scope>NUCLEOTIDE SEQUENCE</scope>
    <source>
        <strain evidence="2">F7_m1001271B151109d0_201107</strain>
    </source>
</reference>
<accession>A0AAP3SWM7</accession>
<feature type="transmembrane region" description="Helical" evidence="1">
    <location>
        <begin position="12"/>
        <end position="38"/>
    </location>
</feature>
<dbReference type="EMBL" id="JAQNWR010000020">
    <property type="protein sequence ID" value="MDC2410626.1"/>
    <property type="molecule type" value="Genomic_DNA"/>
</dbReference>
<name>A0AAP3SWM7_BACOV</name>
<feature type="transmembrane region" description="Helical" evidence="1">
    <location>
        <begin position="297"/>
        <end position="314"/>
    </location>
</feature>
<dbReference type="InterPro" id="IPR049458">
    <property type="entry name" value="EpsG-like"/>
</dbReference>
<dbReference type="Pfam" id="PF14897">
    <property type="entry name" value="EpsG"/>
    <property type="match status" value="1"/>
</dbReference>
<feature type="transmembrane region" description="Helical" evidence="1">
    <location>
        <begin position="211"/>
        <end position="233"/>
    </location>
</feature>